<accession>A0ABQ1UCV7</accession>
<dbReference type="Proteomes" id="UP000632273">
    <property type="component" value="Unassembled WGS sequence"/>
</dbReference>
<evidence type="ECO:0008006" key="5">
    <source>
        <dbReference type="Google" id="ProtNLM"/>
    </source>
</evidence>
<keyword evidence="4" id="KW-1185">Reference proteome</keyword>
<dbReference type="Pfam" id="PF00534">
    <property type="entry name" value="Glycos_transf_1"/>
    <property type="match status" value="1"/>
</dbReference>
<sequence length="406" mass="45169">MHIAVFSQYHTNPDCPATSRHYSLLAHIARTHRVTLITTRTWEAQRLTQQYPWLPEGVEMRAADVPYQNRMGVVRRGLAFAQYAAYAVREGLRIDKPDVIWGISTPLTAAWAAARVARWRRVPWVFEVQDLWPTFPIEMGAVPSFTWQTLYKMERKLYQQAKAILTLSPDMTDYVQLIGRMAKNPWHFNPEKAQTSLNGTDLGLAALATDAAVAGLRQELGLGEQHVILYAGTFGRANDIPTLVQAAEQLAATSPGVVWLFMGHGFDEPLIRAAAERCSAIRLVAPQPRHAVFSWFRLADVSLVSFLDLPVLGTNSPAKFYDSLAVGTPVIVTNDGWTKSFVEQHVCGWYVPAGNPTALSQRLEQLLAAPAMLREAGENGHAVAIEQFDRMRIAAAVQTVLEQTAR</sequence>
<organism evidence="3 4">
    <name type="scientific">Hymenobacter cavernae</name>
    <dbReference type="NCBI Taxonomy" id="2044852"/>
    <lineage>
        <taxon>Bacteria</taxon>
        <taxon>Pseudomonadati</taxon>
        <taxon>Bacteroidota</taxon>
        <taxon>Cytophagia</taxon>
        <taxon>Cytophagales</taxon>
        <taxon>Hymenobacteraceae</taxon>
        <taxon>Hymenobacter</taxon>
    </lineage>
</organism>
<gene>
    <name evidence="3" type="ORF">GCM10011383_28890</name>
</gene>
<dbReference type="PANTHER" id="PTHR12526">
    <property type="entry name" value="GLYCOSYLTRANSFERASE"/>
    <property type="match status" value="1"/>
</dbReference>
<protein>
    <recommendedName>
        <fullName evidence="5">Glycosyltransferase WbuB</fullName>
    </recommendedName>
</protein>
<reference evidence="4" key="1">
    <citation type="journal article" date="2019" name="Int. J. Syst. Evol. Microbiol.">
        <title>The Global Catalogue of Microorganisms (GCM) 10K type strain sequencing project: providing services to taxonomists for standard genome sequencing and annotation.</title>
        <authorList>
            <consortium name="The Broad Institute Genomics Platform"/>
            <consortium name="The Broad Institute Genome Sequencing Center for Infectious Disease"/>
            <person name="Wu L."/>
            <person name="Ma J."/>
        </authorList>
    </citation>
    <scope>NUCLEOTIDE SEQUENCE [LARGE SCALE GENOMIC DNA]</scope>
    <source>
        <strain evidence="4">CGMCC 1.15197</strain>
    </source>
</reference>
<evidence type="ECO:0000259" key="1">
    <source>
        <dbReference type="Pfam" id="PF00534"/>
    </source>
</evidence>
<feature type="domain" description="Glycosyltransferase subfamily 4-like N-terminal" evidence="2">
    <location>
        <begin position="24"/>
        <end position="180"/>
    </location>
</feature>
<evidence type="ECO:0000313" key="3">
    <source>
        <dbReference type="EMBL" id="GGF15797.1"/>
    </source>
</evidence>
<dbReference type="InterPro" id="IPR028098">
    <property type="entry name" value="Glyco_trans_4-like_N"/>
</dbReference>
<name>A0ABQ1UCV7_9BACT</name>
<dbReference type="EMBL" id="BMHT01000005">
    <property type="protein sequence ID" value="GGF15797.1"/>
    <property type="molecule type" value="Genomic_DNA"/>
</dbReference>
<dbReference type="InterPro" id="IPR001296">
    <property type="entry name" value="Glyco_trans_1"/>
</dbReference>
<dbReference type="RefSeq" id="WP_188814733.1">
    <property type="nucleotide sequence ID" value="NZ_BMHT01000005.1"/>
</dbReference>
<proteinExistence type="predicted"/>
<evidence type="ECO:0000259" key="2">
    <source>
        <dbReference type="Pfam" id="PF13579"/>
    </source>
</evidence>
<dbReference type="Pfam" id="PF13579">
    <property type="entry name" value="Glyco_trans_4_4"/>
    <property type="match status" value="1"/>
</dbReference>
<dbReference type="CDD" id="cd03794">
    <property type="entry name" value="GT4_WbuB-like"/>
    <property type="match status" value="1"/>
</dbReference>
<evidence type="ECO:0000313" key="4">
    <source>
        <dbReference type="Proteomes" id="UP000632273"/>
    </source>
</evidence>
<dbReference type="PANTHER" id="PTHR12526:SF638">
    <property type="entry name" value="SPORE COAT PROTEIN SA"/>
    <property type="match status" value="1"/>
</dbReference>
<comment type="caution">
    <text evidence="3">The sequence shown here is derived from an EMBL/GenBank/DDBJ whole genome shotgun (WGS) entry which is preliminary data.</text>
</comment>
<feature type="domain" description="Glycosyl transferase family 1" evidence="1">
    <location>
        <begin position="218"/>
        <end position="380"/>
    </location>
</feature>
<dbReference type="SUPFAM" id="SSF53756">
    <property type="entry name" value="UDP-Glycosyltransferase/glycogen phosphorylase"/>
    <property type="match status" value="1"/>
</dbReference>
<dbReference type="Gene3D" id="3.40.50.2000">
    <property type="entry name" value="Glycogen Phosphorylase B"/>
    <property type="match status" value="2"/>
</dbReference>